<feature type="transmembrane region" description="Helical" evidence="12">
    <location>
        <begin position="7"/>
        <end position="28"/>
    </location>
</feature>
<comment type="cofactor">
    <cofactor evidence="11">
        <name>Zn(2+)</name>
        <dbReference type="ChEBI" id="CHEBI:29105"/>
    </cofactor>
    <text evidence="11">Binds 1 zinc ion per subunit.</text>
</comment>
<dbReference type="Gene3D" id="3.30.2010.10">
    <property type="entry name" value="Metalloproteases ('zincins'), catalytic domain"/>
    <property type="match status" value="1"/>
</dbReference>
<evidence type="ECO:0000256" key="3">
    <source>
        <dbReference type="ARBA" id="ARBA00022670"/>
    </source>
</evidence>
<feature type="transmembrane region" description="Helical" evidence="12">
    <location>
        <begin position="202"/>
        <end position="227"/>
    </location>
</feature>
<evidence type="ECO:0000256" key="6">
    <source>
        <dbReference type="ARBA" id="ARBA00022801"/>
    </source>
</evidence>
<keyword evidence="6 11" id="KW-0378">Hydrolase</keyword>
<evidence type="ECO:0000256" key="12">
    <source>
        <dbReference type="SAM" id="Phobius"/>
    </source>
</evidence>
<reference evidence="14" key="1">
    <citation type="journal article" date="2012" name="Science">
        <title>Fermentation, hydrogen, and sulfur metabolism in multiple uncultivated bacterial phyla.</title>
        <authorList>
            <person name="Wrighton K.C."/>
            <person name="Thomas B.C."/>
            <person name="Sharon I."/>
            <person name="Miller C.S."/>
            <person name="Castelle C.J."/>
            <person name="VerBerkmoes N.C."/>
            <person name="Wilkins M.J."/>
            <person name="Hettich R.L."/>
            <person name="Lipton M.S."/>
            <person name="Williams K.H."/>
            <person name="Long P.E."/>
            <person name="Banfield J.F."/>
        </authorList>
    </citation>
    <scope>NUCLEOTIDE SEQUENCE [LARGE SCALE GENOMIC DNA]</scope>
</reference>
<dbReference type="InterPro" id="IPR001915">
    <property type="entry name" value="Peptidase_M48"/>
</dbReference>
<comment type="subcellular location">
    <subcellularLocation>
        <location evidence="1">Cell membrane</location>
        <topology evidence="1">Multi-pass membrane protein</topology>
    </subcellularLocation>
</comment>
<evidence type="ECO:0000256" key="1">
    <source>
        <dbReference type="ARBA" id="ARBA00004651"/>
    </source>
</evidence>
<name>K2GD83_9BACT</name>
<evidence type="ECO:0000256" key="10">
    <source>
        <dbReference type="ARBA" id="ARBA00023136"/>
    </source>
</evidence>
<evidence type="ECO:0000256" key="2">
    <source>
        <dbReference type="ARBA" id="ARBA00022475"/>
    </source>
</evidence>
<accession>K2GD83</accession>
<keyword evidence="8 12" id="KW-1133">Transmembrane helix</keyword>
<dbReference type="GO" id="GO:0006508">
    <property type="term" value="P:proteolysis"/>
    <property type="evidence" value="ECO:0007669"/>
    <property type="project" value="UniProtKB-KW"/>
</dbReference>
<evidence type="ECO:0000256" key="8">
    <source>
        <dbReference type="ARBA" id="ARBA00022989"/>
    </source>
</evidence>
<dbReference type="Pfam" id="PF01435">
    <property type="entry name" value="Peptidase_M48"/>
    <property type="match status" value="1"/>
</dbReference>
<dbReference type="EMBL" id="AMFJ01000360">
    <property type="protein sequence ID" value="EKE28159.1"/>
    <property type="molecule type" value="Genomic_DNA"/>
</dbReference>
<evidence type="ECO:0000259" key="13">
    <source>
        <dbReference type="Pfam" id="PF01435"/>
    </source>
</evidence>
<evidence type="ECO:0000256" key="5">
    <source>
        <dbReference type="ARBA" id="ARBA00022723"/>
    </source>
</evidence>
<keyword evidence="7 11" id="KW-0862">Zinc</keyword>
<dbReference type="NCBIfam" id="NF003965">
    <property type="entry name" value="PRK05457.1"/>
    <property type="match status" value="1"/>
</dbReference>
<dbReference type="GO" id="GO:0005886">
    <property type="term" value="C:plasma membrane"/>
    <property type="evidence" value="ECO:0007669"/>
    <property type="project" value="UniProtKB-SubCell"/>
</dbReference>
<keyword evidence="4 12" id="KW-0812">Transmembrane</keyword>
<proteinExistence type="inferred from homology"/>
<keyword evidence="3 11" id="KW-0645">Protease</keyword>
<comment type="caution">
    <text evidence="14">The sequence shown here is derived from an EMBL/GenBank/DDBJ whole genome shotgun (WGS) entry which is preliminary data.</text>
</comment>
<evidence type="ECO:0000256" key="9">
    <source>
        <dbReference type="ARBA" id="ARBA00023049"/>
    </source>
</evidence>
<keyword evidence="5" id="KW-0479">Metal-binding</keyword>
<dbReference type="AlphaFoldDB" id="K2GD83"/>
<keyword evidence="9 11" id="KW-0482">Metalloprotease</keyword>
<comment type="similarity">
    <text evidence="11">Belongs to the peptidase M48 family.</text>
</comment>
<organism evidence="14">
    <name type="scientific">uncultured bacterium</name>
    <name type="common">gcode 4</name>
    <dbReference type="NCBI Taxonomy" id="1234023"/>
    <lineage>
        <taxon>Bacteria</taxon>
        <taxon>environmental samples</taxon>
    </lineage>
</organism>
<dbReference type="InterPro" id="IPR050083">
    <property type="entry name" value="HtpX_protease"/>
</dbReference>
<keyword evidence="10 12" id="KW-0472">Membrane</keyword>
<feature type="domain" description="Peptidase M48" evidence="13">
    <location>
        <begin position="108"/>
        <end position="300"/>
    </location>
</feature>
<dbReference type="PANTHER" id="PTHR43221:SF1">
    <property type="entry name" value="PROTEASE HTPX"/>
    <property type="match status" value="1"/>
</dbReference>
<dbReference type="PANTHER" id="PTHR43221">
    <property type="entry name" value="PROTEASE HTPX"/>
    <property type="match status" value="1"/>
</dbReference>
<sequence length="302" mass="35510">MKILKRIFLFLMTNIAILFLIWIIIFILDSYFWIKISPNLRSWMVPLLIFSAIYGFSWAFISLAISRWIAKRAYSIELIEESKIRNYPPKVQHLFFKTREFANQKWINMPEFGIYESAEVNAFATWPSKNKSLVAFSAWAIENMDQNELEWVLAHEMSHVINGDMVTMTLVQWVINTFVIFLARVIAYFIDMAISKDEERSWIAYHATVIILDMVLSVFALIVVMAYSRRREFTADKDSGIFTPKQNMIKALRRLKQLSSVREPIQDEQLAAFKISWKKSFAMLFSSHPDLDDRINKLENSF</sequence>
<evidence type="ECO:0000256" key="4">
    <source>
        <dbReference type="ARBA" id="ARBA00022692"/>
    </source>
</evidence>
<evidence type="ECO:0000313" key="14">
    <source>
        <dbReference type="EMBL" id="EKE28159.1"/>
    </source>
</evidence>
<dbReference type="CDD" id="cd07335">
    <property type="entry name" value="M48B_HtpX_like"/>
    <property type="match status" value="1"/>
</dbReference>
<dbReference type="GO" id="GO:0004222">
    <property type="term" value="F:metalloendopeptidase activity"/>
    <property type="evidence" value="ECO:0007669"/>
    <property type="project" value="InterPro"/>
</dbReference>
<evidence type="ECO:0000256" key="7">
    <source>
        <dbReference type="ARBA" id="ARBA00022833"/>
    </source>
</evidence>
<protein>
    <submittedName>
        <fullName evidence="14">Zn-dependent protease</fullName>
    </submittedName>
</protein>
<gene>
    <name evidence="14" type="ORF">ACD_3C00086G0003</name>
</gene>
<keyword evidence="2" id="KW-1003">Cell membrane</keyword>
<feature type="transmembrane region" description="Helical" evidence="12">
    <location>
        <begin position="170"/>
        <end position="190"/>
    </location>
</feature>
<feature type="transmembrane region" description="Helical" evidence="12">
    <location>
        <begin position="43"/>
        <end position="65"/>
    </location>
</feature>
<evidence type="ECO:0000256" key="11">
    <source>
        <dbReference type="RuleBase" id="RU003983"/>
    </source>
</evidence>
<dbReference type="GO" id="GO:0046872">
    <property type="term" value="F:metal ion binding"/>
    <property type="evidence" value="ECO:0007669"/>
    <property type="project" value="UniProtKB-KW"/>
</dbReference>